<dbReference type="GO" id="GO:0030544">
    <property type="term" value="F:Hsp70 protein binding"/>
    <property type="evidence" value="ECO:0007669"/>
    <property type="project" value="InterPro"/>
</dbReference>
<keyword evidence="4 5" id="KW-0862">Zinc</keyword>
<proteinExistence type="evidence at transcript level"/>
<protein>
    <submittedName>
        <fullName evidence="9">Putative dnaj chaperone</fullName>
    </submittedName>
</protein>
<dbReference type="Pfam" id="PF01556">
    <property type="entry name" value="DnaJ_C"/>
    <property type="match status" value="1"/>
</dbReference>
<dbReference type="Pfam" id="PF00684">
    <property type="entry name" value="DnaJ_CXXCXGXG"/>
    <property type="match status" value="1"/>
</dbReference>
<dbReference type="FunFam" id="2.10.230.10:FF:000001">
    <property type="entry name" value="DnaJ subfamily A member 2"/>
    <property type="match status" value="1"/>
</dbReference>
<dbReference type="InterPro" id="IPR036869">
    <property type="entry name" value="J_dom_sf"/>
</dbReference>
<dbReference type="FunFam" id="2.60.260.20:FF:000003">
    <property type="entry name" value="DnaJ subfamily A member 2"/>
    <property type="match status" value="1"/>
</dbReference>
<accession>U5EWC1</accession>
<sequence>MVKETGFYDMLGVKPGCTQDELKKAYRKLALKYHPDKNPNEGEKFKQISMAYETLSDPEKKAVYDEGGEAALKKGGGAGGGFHSPMDIFDMFFNGFGGGGGRGRRERRGKDLVHQLSVTLEELYSGATRKLALQKNVICDKCEGHGGKKGSVQKCTPCRGTGAITKIQQLAPGFVQQYEEVCRNCRGQGEIIDEKDRCKACNGRKTVRERKILEVNVEKGMRDGQKIVFSGEGDQEPELQPGDIVIVLDEKEHPIFKRSGQDLIMNMPLQLVESLCGFQKLIKTLDNRDLVITSYPGEVVKHESVKCVLGEGMPQHKNPFEKGRLIMQFFVVFPDSLPTEVVTALEQYLPQRPVTKIPSTAEECNMVELDPEHDRRGGYKNAYDEDDDHGHGPNVRVQQCASS</sequence>
<evidence type="ECO:0000256" key="1">
    <source>
        <dbReference type="ARBA" id="ARBA00022723"/>
    </source>
</evidence>
<dbReference type="InterPro" id="IPR001305">
    <property type="entry name" value="HSP_DnaJ_Cys-rich_dom"/>
</dbReference>
<evidence type="ECO:0000313" key="9">
    <source>
        <dbReference type="EMBL" id="JAB58386.1"/>
    </source>
</evidence>
<evidence type="ECO:0000256" key="3">
    <source>
        <dbReference type="ARBA" id="ARBA00022771"/>
    </source>
</evidence>
<dbReference type="GO" id="GO:0009408">
    <property type="term" value="P:response to heat"/>
    <property type="evidence" value="ECO:0007669"/>
    <property type="project" value="InterPro"/>
</dbReference>
<dbReference type="InterPro" id="IPR001623">
    <property type="entry name" value="DnaJ_domain"/>
</dbReference>
<dbReference type="GO" id="GO:0005524">
    <property type="term" value="F:ATP binding"/>
    <property type="evidence" value="ECO:0007669"/>
    <property type="project" value="InterPro"/>
</dbReference>
<dbReference type="InterPro" id="IPR008971">
    <property type="entry name" value="HSP40/DnaJ_pept-bd"/>
</dbReference>
<evidence type="ECO:0000259" key="8">
    <source>
        <dbReference type="PROSITE" id="PS51188"/>
    </source>
</evidence>
<feature type="domain" description="CR-type" evidence="8">
    <location>
        <begin position="126"/>
        <end position="210"/>
    </location>
</feature>
<dbReference type="CDD" id="cd06257">
    <property type="entry name" value="DnaJ"/>
    <property type="match status" value="1"/>
</dbReference>
<feature type="zinc finger region" description="CR-type" evidence="5">
    <location>
        <begin position="126"/>
        <end position="210"/>
    </location>
</feature>
<evidence type="ECO:0000256" key="5">
    <source>
        <dbReference type="PROSITE-ProRule" id="PRU00546"/>
    </source>
</evidence>
<evidence type="ECO:0000256" key="2">
    <source>
        <dbReference type="ARBA" id="ARBA00022737"/>
    </source>
</evidence>
<dbReference type="InterPro" id="IPR012724">
    <property type="entry name" value="DnaJ"/>
</dbReference>
<dbReference type="SUPFAM" id="SSF46565">
    <property type="entry name" value="Chaperone J-domain"/>
    <property type="match status" value="1"/>
</dbReference>
<keyword evidence="2" id="KW-0677">Repeat</keyword>
<evidence type="ECO:0000259" key="7">
    <source>
        <dbReference type="PROSITE" id="PS50076"/>
    </source>
</evidence>
<dbReference type="Gene3D" id="2.10.230.10">
    <property type="entry name" value="Heat shock protein DnaJ, cysteine-rich domain"/>
    <property type="match status" value="1"/>
</dbReference>
<dbReference type="SUPFAM" id="SSF57938">
    <property type="entry name" value="DnaJ/Hsp40 cysteine-rich domain"/>
    <property type="match status" value="1"/>
</dbReference>
<evidence type="ECO:0000256" key="6">
    <source>
        <dbReference type="SAM" id="MobiDB-lite"/>
    </source>
</evidence>
<dbReference type="GO" id="GO:0008270">
    <property type="term" value="F:zinc ion binding"/>
    <property type="evidence" value="ECO:0007669"/>
    <property type="project" value="UniProtKB-KW"/>
</dbReference>
<dbReference type="PROSITE" id="PS00636">
    <property type="entry name" value="DNAJ_1"/>
    <property type="match status" value="1"/>
</dbReference>
<dbReference type="InterPro" id="IPR044713">
    <property type="entry name" value="DNJA1/2-like"/>
</dbReference>
<name>U5EWC1_9DIPT</name>
<keyword evidence="1 5" id="KW-0479">Metal-binding</keyword>
<dbReference type="AlphaFoldDB" id="U5EWC1"/>
<dbReference type="PROSITE" id="PS50076">
    <property type="entry name" value="DNAJ_2"/>
    <property type="match status" value="1"/>
</dbReference>
<dbReference type="GO" id="GO:0006457">
    <property type="term" value="P:protein folding"/>
    <property type="evidence" value="ECO:0007669"/>
    <property type="project" value="InterPro"/>
</dbReference>
<dbReference type="CDD" id="cd10719">
    <property type="entry name" value="DnaJ_zf"/>
    <property type="match status" value="1"/>
</dbReference>
<dbReference type="PRINTS" id="PR00625">
    <property type="entry name" value="JDOMAIN"/>
</dbReference>
<dbReference type="Pfam" id="PF00226">
    <property type="entry name" value="DnaJ"/>
    <property type="match status" value="1"/>
</dbReference>
<dbReference type="InterPro" id="IPR036410">
    <property type="entry name" value="HSP_DnaJ_Cys-rich_dom_sf"/>
</dbReference>
<dbReference type="CDD" id="cd10747">
    <property type="entry name" value="DnaJ_C"/>
    <property type="match status" value="1"/>
</dbReference>
<reference evidence="9" key="1">
    <citation type="journal article" date="2014" name="Insect Biochem. Mol. Biol.">
        <title>An insight into the sialome of the frog biting fly, Corethrella appendiculata.</title>
        <authorList>
            <person name="Ribeiro J.M.C."/>
            <person name="Chagas A.C."/>
            <person name="Pham V.M."/>
            <person name="Lounibos L.P."/>
            <person name="Calvo E."/>
        </authorList>
    </citation>
    <scope>NUCLEOTIDE SEQUENCE</scope>
    <source>
        <tissue evidence="9">Salivary glands</tissue>
    </source>
</reference>
<dbReference type="SMART" id="SM00271">
    <property type="entry name" value="DnaJ"/>
    <property type="match status" value="1"/>
</dbReference>
<evidence type="ECO:0000256" key="4">
    <source>
        <dbReference type="ARBA" id="ARBA00022833"/>
    </source>
</evidence>
<dbReference type="InterPro" id="IPR002939">
    <property type="entry name" value="DnaJ_C"/>
</dbReference>
<dbReference type="GO" id="GO:0051082">
    <property type="term" value="F:unfolded protein binding"/>
    <property type="evidence" value="ECO:0007669"/>
    <property type="project" value="InterPro"/>
</dbReference>
<dbReference type="SUPFAM" id="SSF49493">
    <property type="entry name" value="HSP40/DnaJ peptide-binding domain"/>
    <property type="match status" value="2"/>
</dbReference>
<dbReference type="InterPro" id="IPR018253">
    <property type="entry name" value="DnaJ_domain_CS"/>
</dbReference>
<feature type="domain" description="J" evidence="7">
    <location>
        <begin position="6"/>
        <end position="68"/>
    </location>
</feature>
<dbReference type="Gene3D" id="1.10.287.110">
    <property type="entry name" value="DnaJ domain"/>
    <property type="match status" value="1"/>
</dbReference>
<dbReference type="PROSITE" id="PS51188">
    <property type="entry name" value="ZF_CR"/>
    <property type="match status" value="1"/>
</dbReference>
<dbReference type="HAMAP" id="MF_01152">
    <property type="entry name" value="DnaJ"/>
    <property type="match status" value="1"/>
</dbReference>
<dbReference type="EMBL" id="GANO01001485">
    <property type="protein sequence ID" value="JAB58386.1"/>
    <property type="molecule type" value="mRNA"/>
</dbReference>
<organism evidence="9">
    <name type="scientific">Corethrella appendiculata</name>
    <dbReference type="NCBI Taxonomy" id="1370023"/>
    <lineage>
        <taxon>Eukaryota</taxon>
        <taxon>Metazoa</taxon>
        <taxon>Ecdysozoa</taxon>
        <taxon>Arthropoda</taxon>
        <taxon>Hexapoda</taxon>
        <taxon>Insecta</taxon>
        <taxon>Pterygota</taxon>
        <taxon>Neoptera</taxon>
        <taxon>Endopterygota</taxon>
        <taxon>Diptera</taxon>
        <taxon>Nematocera</taxon>
        <taxon>Culicoidea</taxon>
        <taxon>Chaoboridae</taxon>
        <taxon>Corethrella</taxon>
    </lineage>
</organism>
<feature type="region of interest" description="Disordered" evidence="6">
    <location>
        <begin position="371"/>
        <end position="403"/>
    </location>
</feature>
<keyword evidence="3 5" id="KW-0863">Zinc-finger</keyword>
<dbReference type="FunFam" id="1.10.287.110:FF:000014">
    <property type="entry name" value="dnaJ homolog subfamily A member 1"/>
    <property type="match status" value="1"/>
</dbReference>
<dbReference type="PANTHER" id="PTHR43888">
    <property type="entry name" value="DNAJ-LIKE-2, ISOFORM A-RELATED"/>
    <property type="match status" value="1"/>
</dbReference>
<dbReference type="Gene3D" id="2.60.260.20">
    <property type="entry name" value="Urease metallochaperone UreE, N-terminal domain"/>
    <property type="match status" value="2"/>
</dbReference>